<evidence type="ECO:0000313" key="3">
    <source>
        <dbReference type="Proteomes" id="UP000295341"/>
    </source>
</evidence>
<dbReference type="RefSeq" id="WP_133881324.1">
    <property type="nucleotide sequence ID" value="NZ_MWIN01000036.1"/>
</dbReference>
<feature type="region of interest" description="Disordered" evidence="1">
    <location>
        <begin position="1"/>
        <end position="26"/>
    </location>
</feature>
<name>A0A4R7PF49_9GAMM</name>
<protein>
    <recommendedName>
        <fullName evidence="4">DNA-directed DNA polymerase family A palm domain-containing protein</fullName>
    </recommendedName>
</protein>
<evidence type="ECO:0000256" key="1">
    <source>
        <dbReference type="SAM" id="MobiDB-lite"/>
    </source>
</evidence>
<proteinExistence type="predicted"/>
<reference evidence="2 3" key="1">
    <citation type="submission" date="2019-03" db="EMBL/GenBank/DDBJ databases">
        <title>Genomic Encyclopedia of Type Strains, Phase IV (KMG-IV): sequencing the most valuable type-strain genomes for metagenomic binning, comparative biology and taxonomic classification.</title>
        <authorList>
            <person name="Goeker M."/>
        </authorList>
    </citation>
    <scope>NUCLEOTIDE SEQUENCE [LARGE SCALE GENOMIC DNA]</scope>
    <source>
        <strain evidence="2 3">DSM 26377</strain>
    </source>
</reference>
<dbReference type="EMBL" id="SOBT01000008">
    <property type="protein sequence ID" value="TDU32844.1"/>
    <property type="molecule type" value="Genomic_DNA"/>
</dbReference>
<keyword evidence="3" id="KW-1185">Reference proteome</keyword>
<sequence length="446" mass="51118">MIEEDGNLPEEEELDDTDDLLPAEELDDRDFVPYRVPSGRRARLLAVEAVKDLLEHEERTKSRTRKRRVEDQRTFETTVSALLCDVVHRELTEPEGWITVTFDKSVLGCGGRYRATALNTKFPDIVRALTTRSWIELEEGYYRHPFIEGRPSKRTRVRAGDTLKRCWIDAGLALGDFDVEDNEEVILLRRRRVDHRDRGGTTDYVDTETTNRYRDELRRINQWLRKAPLAFRGVTDGGRTVDLGDRRLRRIFNDGSFERGGRLYGGFWQRLKPEERFAGLTIGGSRIVALDYGQTALRILYGMAGMTPQWTDGYAVPGLEGHRAGVKKLLNAMLNRETPLTRYPKGLRSLFPFSIPAGRATYLIHEFHPPVRTHWRPRIGLNLMFRESCILVDVLLRLMDRGIVALPVHDAVLVAEQHQDITKEVMLEVFLTHTSIPGMVGVCSHG</sequence>
<organism evidence="2 3">
    <name type="scientific">Panacagrimonas perspica</name>
    <dbReference type="NCBI Taxonomy" id="381431"/>
    <lineage>
        <taxon>Bacteria</taxon>
        <taxon>Pseudomonadati</taxon>
        <taxon>Pseudomonadota</taxon>
        <taxon>Gammaproteobacteria</taxon>
        <taxon>Nevskiales</taxon>
        <taxon>Nevskiaceae</taxon>
        <taxon>Panacagrimonas</taxon>
    </lineage>
</organism>
<evidence type="ECO:0000313" key="2">
    <source>
        <dbReference type="EMBL" id="TDU32844.1"/>
    </source>
</evidence>
<evidence type="ECO:0008006" key="4">
    <source>
        <dbReference type="Google" id="ProtNLM"/>
    </source>
</evidence>
<accession>A0A4R7PF49</accession>
<dbReference type="AlphaFoldDB" id="A0A4R7PF49"/>
<dbReference type="Proteomes" id="UP000295341">
    <property type="component" value="Unassembled WGS sequence"/>
</dbReference>
<comment type="caution">
    <text evidence="2">The sequence shown here is derived from an EMBL/GenBank/DDBJ whole genome shotgun (WGS) entry which is preliminary data.</text>
</comment>
<dbReference type="OrthoDB" id="7059994at2"/>
<gene>
    <name evidence="2" type="ORF">DFR24_2252</name>
</gene>